<sequence length="301" mass="33532">MRPTNFERLPPHGAVAPDYPRTISCPGGFSGLVVHSSGCAPVPPLIHYPKPTTTIIDTEEAMPAKGIQLSSGSEGDRDYPPGMNYHQSVHYDPMHRPPMTELSVLAEERLLEALENKCEIPRKEKNSSHLSRVRFISASSLAYTFGMETTTTWPVKGEVQCQEQLHQPPQTSQPYTRHHRPAEYHTMGPIELANKEAEELSDNQAMQMAATSNLNANAKSWFPSGFQKPNETQEDDRFGLGCCPQLKEEDDQLTQGIGLWAASENQLQSGGHSYRISYPSSGCPNRYLLKLSQRKRNTELG</sequence>
<protein>
    <submittedName>
        <fullName evidence="1">Uncharacterized protein</fullName>
    </submittedName>
</protein>
<proteinExistence type="predicted"/>
<evidence type="ECO:0000313" key="2">
    <source>
        <dbReference type="Proteomes" id="UP001239111"/>
    </source>
</evidence>
<dbReference type="Proteomes" id="UP001239111">
    <property type="component" value="Chromosome 1"/>
</dbReference>
<name>A0ACC2PLR4_9HYME</name>
<reference evidence="1" key="1">
    <citation type="submission" date="2023-04" db="EMBL/GenBank/DDBJ databases">
        <title>A chromosome-level genome assembly of the parasitoid wasp Eretmocerus hayati.</title>
        <authorList>
            <person name="Zhong Y."/>
            <person name="Liu S."/>
            <person name="Liu Y."/>
        </authorList>
    </citation>
    <scope>NUCLEOTIDE SEQUENCE</scope>
    <source>
        <strain evidence="1">ZJU_SS_LIU_2023</strain>
    </source>
</reference>
<comment type="caution">
    <text evidence="1">The sequence shown here is derived from an EMBL/GenBank/DDBJ whole genome shotgun (WGS) entry which is preliminary data.</text>
</comment>
<evidence type="ECO:0000313" key="1">
    <source>
        <dbReference type="EMBL" id="KAJ8683986.1"/>
    </source>
</evidence>
<accession>A0ACC2PLR4</accession>
<keyword evidence="2" id="KW-1185">Reference proteome</keyword>
<gene>
    <name evidence="1" type="ORF">QAD02_019778</name>
</gene>
<organism evidence="1 2">
    <name type="scientific">Eretmocerus hayati</name>
    <dbReference type="NCBI Taxonomy" id="131215"/>
    <lineage>
        <taxon>Eukaryota</taxon>
        <taxon>Metazoa</taxon>
        <taxon>Ecdysozoa</taxon>
        <taxon>Arthropoda</taxon>
        <taxon>Hexapoda</taxon>
        <taxon>Insecta</taxon>
        <taxon>Pterygota</taxon>
        <taxon>Neoptera</taxon>
        <taxon>Endopterygota</taxon>
        <taxon>Hymenoptera</taxon>
        <taxon>Apocrita</taxon>
        <taxon>Proctotrupomorpha</taxon>
        <taxon>Chalcidoidea</taxon>
        <taxon>Aphelinidae</taxon>
        <taxon>Aphelininae</taxon>
        <taxon>Eretmocerus</taxon>
    </lineage>
</organism>
<dbReference type="EMBL" id="CM056741">
    <property type="protein sequence ID" value="KAJ8683986.1"/>
    <property type="molecule type" value="Genomic_DNA"/>
</dbReference>